<evidence type="ECO:0000313" key="2">
    <source>
        <dbReference type="Proteomes" id="UP000001940"/>
    </source>
</evidence>
<accession>Q9U210</accession>
<dbReference type="Proteomes" id="UP000001940">
    <property type="component" value="Chromosome II"/>
</dbReference>
<dbReference type="KEGG" id="cel:CELE_Y57A10A.27"/>
<dbReference type="EMBL" id="BX284602">
    <property type="protein sequence ID" value="CAB60768.1"/>
    <property type="molecule type" value="Genomic_DNA"/>
</dbReference>
<dbReference type="FunCoup" id="Q9U210">
    <property type="interactions" value="160"/>
</dbReference>
<dbReference type="OMA" id="CLASFYE"/>
<dbReference type="InParanoid" id="Q9U210"/>
<dbReference type="Pfam" id="PF25824">
    <property type="entry name" value="DUF7951"/>
    <property type="match status" value="1"/>
</dbReference>
<evidence type="ECO:0007829" key="4">
    <source>
        <dbReference type="PeptideAtlas" id="Q9U210"/>
    </source>
</evidence>
<dbReference type="HOGENOM" id="CLU_744398_0_0_1"/>
<keyword evidence="4" id="KW-1267">Proteomics identification</keyword>
<proteinExistence type="evidence at protein level"/>
<dbReference type="eggNOG" id="ENOG502TGQZ">
    <property type="taxonomic scope" value="Eukaryota"/>
</dbReference>
<organism evidence="1 2">
    <name type="scientific">Caenorhabditis elegans</name>
    <dbReference type="NCBI Taxonomy" id="6239"/>
    <lineage>
        <taxon>Eukaryota</taxon>
        <taxon>Metazoa</taxon>
        <taxon>Ecdysozoa</taxon>
        <taxon>Nematoda</taxon>
        <taxon>Chromadorea</taxon>
        <taxon>Rhabditida</taxon>
        <taxon>Rhabditina</taxon>
        <taxon>Rhabditomorpha</taxon>
        <taxon>Rhabditoidea</taxon>
        <taxon>Rhabditidae</taxon>
        <taxon>Peloderinae</taxon>
        <taxon>Caenorhabditis</taxon>
    </lineage>
</organism>
<sequence>MHLSLDLNDFLKVDLTRLAEDDETHQKSTKKHTELLIELIDRKSTKASALARKVIRWPIGQTLPTQIAYNNGDEQLLIVGPTSEALLPMPKSKIDALTATAIAKSGPTTKTKTFSSFAVNPIDTFDTKSLLKSIQNCIENPEKEKRWKQLSSKLDEECSNGEAAGALSAVEQSQLLTAIRRYTDDVDSEPETLHVVLKAIATSRVLSFRNEDGFLRMCIEKLKSNTEIVEHVLADGARVVSEFILAELLKLAAGKPSESERRAQVSQVLARNFSKIPMTEACGAVLSVTESIEIMTILTEIYRESPDISISSKALTLITVLMDAHGSRIVYEDKLHHKFAAISNFIIEMQSLVGTFARLEAAIDECSDTQAANNVVIRMHPVAHPINW</sequence>
<protein>
    <submittedName>
        <fullName evidence="1">Armadillo repeat-containing protein 4</fullName>
    </submittedName>
</protein>
<keyword evidence="2" id="KW-1185">Reference proteome</keyword>
<dbReference type="InterPro" id="IPR057711">
    <property type="entry name" value="DUF7951"/>
</dbReference>
<dbReference type="PaxDb" id="6239-Y57A10A.27"/>
<dbReference type="RefSeq" id="NP_496605.1">
    <property type="nucleotide sequence ID" value="NM_064204.3"/>
</dbReference>
<dbReference type="AlphaFoldDB" id="Q9U210"/>
<reference evidence="1 2" key="1">
    <citation type="journal article" date="1998" name="Science">
        <title>Genome sequence of the nematode C. elegans: a platform for investigating biology.</title>
        <authorList>
            <consortium name="The C. elegans sequencing consortium"/>
            <person name="Sulson J.E."/>
            <person name="Waterston R."/>
        </authorList>
    </citation>
    <scope>NUCLEOTIDE SEQUENCE [LARGE SCALE GENOMIC DNA]</scope>
    <source>
        <strain evidence="1 2">Bristol N2</strain>
    </source>
</reference>
<dbReference type="WormBase" id="Y57A10A.27">
    <property type="protein sequence ID" value="CE25507"/>
    <property type="gene ID" value="WBGene00013267"/>
</dbReference>
<evidence type="ECO:0000313" key="1">
    <source>
        <dbReference type="EMBL" id="CAB60768.1"/>
    </source>
</evidence>
<dbReference type="Bgee" id="WBGene00013267">
    <property type="expression patterns" value="Expressed in germ line (C elegans) and 4 other cell types or tissues"/>
</dbReference>
<dbReference type="UCSC" id="Y57A10A.27">
    <property type="organism name" value="c. elegans"/>
</dbReference>
<evidence type="ECO:0000313" key="3">
    <source>
        <dbReference type="WormBase" id="Y57A10A.27"/>
    </source>
</evidence>
<dbReference type="GeneID" id="174869"/>
<dbReference type="AGR" id="WB:WBGene00013267"/>
<dbReference type="OrthoDB" id="5807896at2759"/>
<dbReference type="CTD" id="174869"/>
<gene>
    <name evidence="1" type="ORF">CELE_Y57A10A.27</name>
    <name evidence="1 3" type="ORF">Y57A10A.27</name>
</gene>
<name>Q9U210_CAEEL</name>
<dbReference type="PeptideAtlas" id="Q9U210"/>